<dbReference type="SUPFAM" id="SSF53335">
    <property type="entry name" value="S-adenosyl-L-methionine-dependent methyltransferases"/>
    <property type="match status" value="1"/>
</dbReference>
<dbReference type="Proteomes" id="UP000284842">
    <property type="component" value="Unassembled WGS sequence"/>
</dbReference>
<dbReference type="PANTHER" id="PTHR12303:SF13">
    <property type="match status" value="1"/>
</dbReference>
<dbReference type="AlphaFoldDB" id="A0A409YAN2"/>
<organism evidence="1 2">
    <name type="scientific">Panaeolus cyanescens</name>
    <dbReference type="NCBI Taxonomy" id="181874"/>
    <lineage>
        <taxon>Eukaryota</taxon>
        <taxon>Fungi</taxon>
        <taxon>Dikarya</taxon>
        <taxon>Basidiomycota</taxon>
        <taxon>Agaricomycotina</taxon>
        <taxon>Agaricomycetes</taxon>
        <taxon>Agaricomycetidae</taxon>
        <taxon>Agaricales</taxon>
        <taxon>Agaricineae</taxon>
        <taxon>Galeropsidaceae</taxon>
        <taxon>Panaeolus</taxon>
    </lineage>
</organism>
<dbReference type="OrthoDB" id="978at2759"/>
<keyword evidence="2" id="KW-1185">Reference proteome</keyword>
<dbReference type="InterPro" id="IPR029063">
    <property type="entry name" value="SAM-dependent_MTases_sf"/>
</dbReference>
<evidence type="ECO:0000313" key="1">
    <source>
        <dbReference type="EMBL" id="PPR00068.1"/>
    </source>
</evidence>
<dbReference type="InParanoid" id="A0A409YAN2"/>
<accession>A0A409YAN2</accession>
<gene>
    <name evidence="1" type="ORF">CVT24_008970</name>
</gene>
<dbReference type="SMART" id="SM01296">
    <property type="entry name" value="N2227"/>
    <property type="match status" value="1"/>
</dbReference>
<dbReference type="GO" id="GO:0008757">
    <property type="term" value="F:S-adenosylmethionine-dependent methyltransferase activity"/>
    <property type="evidence" value="ECO:0007669"/>
    <property type="project" value="InterPro"/>
</dbReference>
<evidence type="ECO:0000313" key="2">
    <source>
        <dbReference type="Proteomes" id="UP000284842"/>
    </source>
</evidence>
<sequence>MVVAAIRFLLASDALVALALPLTILLICWRHIPWPTYTDIKDFILLGRRPKRVRASYFSLERAFRSYEQYAQLSAKEVGQMRRSYNTLTRANTNLGNKIGYSKKLGRLHDVTSMNAVITNAIVGLALEEFQELETVHLVDVGLADLGRVREALKHFIRDWSTEGEVERTRIFKPILELLKEVNEEERGNLKVLVPGCGLGRLAWEISELGFETTANELSFFMTLAFRFLLSPTTTTTPNEHSLRPYSHWFSHQRTNDSLFRRLPFPDVVPRLGPKLHLLEQDFLTIPAPPSLSWDKATPASASEGGYDYIVTLFFIDTSLDVFTTMRHIYNLLRPGGIWINLGPLLWTGGGQAKVELSLDEVLKAAEEIGFFISNETEGPTARRTVECEYTGDRNAMMRWIYRAEFWVGHKSKA</sequence>
<dbReference type="STRING" id="181874.A0A409YAN2"/>
<dbReference type="Gene3D" id="3.40.50.150">
    <property type="entry name" value="Vaccinia Virus protein VP39"/>
    <property type="match status" value="1"/>
</dbReference>
<comment type="caution">
    <text evidence="1">The sequence shown here is derived from an EMBL/GenBank/DDBJ whole genome shotgun (WGS) entry which is preliminary data.</text>
</comment>
<name>A0A409YAN2_9AGAR</name>
<dbReference type="Pfam" id="PF07942">
    <property type="entry name" value="CARME"/>
    <property type="match status" value="1"/>
</dbReference>
<dbReference type="PANTHER" id="PTHR12303">
    <property type="entry name" value="CARNOSINE N-METHYLTRANSFERASE"/>
    <property type="match status" value="1"/>
</dbReference>
<dbReference type="EMBL" id="NHTK01001335">
    <property type="protein sequence ID" value="PPR00068.1"/>
    <property type="molecule type" value="Genomic_DNA"/>
</dbReference>
<proteinExistence type="predicted"/>
<dbReference type="InterPro" id="IPR012901">
    <property type="entry name" value="CARME"/>
</dbReference>
<protein>
    <submittedName>
        <fullName evidence="1">Uncharacterized protein</fullName>
    </submittedName>
</protein>
<reference evidence="1 2" key="1">
    <citation type="journal article" date="2018" name="Evol. Lett.">
        <title>Horizontal gene cluster transfer increased hallucinogenic mushroom diversity.</title>
        <authorList>
            <person name="Reynolds H.T."/>
            <person name="Vijayakumar V."/>
            <person name="Gluck-Thaler E."/>
            <person name="Korotkin H.B."/>
            <person name="Matheny P.B."/>
            <person name="Slot J.C."/>
        </authorList>
    </citation>
    <scope>NUCLEOTIDE SEQUENCE [LARGE SCALE GENOMIC DNA]</scope>
    <source>
        <strain evidence="1 2">2629</strain>
    </source>
</reference>